<evidence type="ECO:0000313" key="2">
    <source>
        <dbReference type="EMBL" id="CAA9254817.1"/>
    </source>
</evidence>
<accession>A0A6J4IN50</accession>
<proteinExistence type="predicted"/>
<sequence>AVRKNPVRIEAPGVRSTRERGVPHAPPAPEPTDVRAAPLGGQGPGGGM</sequence>
<dbReference type="AlphaFoldDB" id="A0A6J4IN50"/>
<dbReference type="EMBL" id="CADCTB010000148">
    <property type="protein sequence ID" value="CAA9254817.1"/>
    <property type="molecule type" value="Genomic_DNA"/>
</dbReference>
<feature type="non-terminal residue" evidence="2">
    <location>
        <position position="48"/>
    </location>
</feature>
<gene>
    <name evidence="2" type="ORF">AVDCRST_MAG10-2421</name>
</gene>
<organism evidence="2">
    <name type="scientific">uncultured Acidimicrobiales bacterium</name>
    <dbReference type="NCBI Taxonomy" id="310071"/>
    <lineage>
        <taxon>Bacteria</taxon>
        <taxon>Bacillati</taxon>
        <taxon>Actinomycetota</taxon>
        <taxon>Acidimicrobiia</taxon>
        <taxon>Acidimicrobiales</taxon>
        <taxon>environmental samples</taxon>
    </lineage>
</organism>
<name>A0A6J4IN50_9ACTN</name>
<protein>
    <submittedName>
        <fullName evidence="2">Uncharacterized protein</fullName>
    </submittedName>
</protein>
<feature type="region of interest" description="Disordered" evidence="1">
    <location>
        <begin position="1"/>
        <end position="48"/>
    </location>
</feature>
<evidence type="ECO:0000256" key="1">
    <source>
        <dbReference type="SAM" id="MobiDB-lite"/>
    </source>
</evidence>
<feature type="non-terminal residue" evidence="2">
    <location>
        <position position="1"/>
    </location>
</feature>
<reference evidence="2" key="1">
    <citation type="submission" date="2020-02" db="EMBL/GenBank/DDBJ databases">
        <authorList>
            <person name="Meier V. D."/>
        </authorList>
    </citation>
    <scope>NUCLEOTIDE SEQUENCE</scope>
    <source>
        <strain evidence="2">AVDCRST_MAG10</strain>
    </source>
</reference>